<name>A0A347Z8N4_9CEST</name>
<keyword evidence="9 10" id="KW-0496">Mitochondrion</keyword>
<accession>A0A347Z8N4</accession>
<protein>
    <recommendedName>
        <fullName evidence="3 9">NADH-ubiquinone oxidoreductase chain 3</fullName>
        <ecNumber evidence="9">7.1.1.2</ecNumber>
    </recommendedName>
</protein>
<evidence type="ECO:0000256" key="6">
    <source>
        <dbReference type="ARBA" id="ARBA00022989"/>
    </source>
</evidence>
<keyword evidence="9" id="KW-1278">Translocase</keyword>
<feature type="transmembrane region" description="Helical" evidence="9">
    <location>
        <begin position="48"/>
        <end position="68"/>
    </location>
</feature>
<dbReference type="Gene3D" id="1.20.58.1610">
    <property type="entry name" value="NADH:ubiquinone/plastoquinone oxidoreductase, chain 3"/>
    <property type="match status" value="1"/>
</dbReference>
<reference evidence="10" key="2">
    <citation type="journal article" date="2017" name="Parasitol. Int.">
        <title>Complete sequence and characterization of the mitochondrial genome of Diphyllobothrium stemmacephalum, the type species of genus Diphyllobothrium (Cestoda: Diphyllobothriidae), using next generation sequencing.</title>
        <authorList>
            <person name="Yamasaki H."/>
            <person name="Izumiyama S."/>
            <person name="Nozaki T."/>
        </authorList>
    </citation>
    <scope>NUCLEOTIDE SEQUENCE</scope>
    <source>
        <strain evidence="10">Case 24</strain>
    </source>
</reference>
<evidence type="ECO:0000256" key="5">
    <source>
        <dbReference type="ARBA" id="ARBA00022692"/>
    </source>
</evidence>
<keyword evidence="6 9" id="KW-1133">Transmembrane helix</keyword>
<dbReference type="GO" id="GO:0031966">
    <property type="term" value="C:mitochondrial membrane"/>
    <property type="evidence" value="ECO:0007669"/>
    <property type="project" value="UniProtKB-SubCell"/>
</dbReference>
<keyword evidence="9" id="KW-0679">Respiratory chain</keyword>
<comment type="catalytic activity">
    <reaction evidence="8 9">
        <text>a ubiquinone + NADH + 5 H(+)(in) = a ubiquinol + NAD(+) + 4 H(+)(out)</text>
        <dbReference type="Rhea" id="RHEA:29091"/>
        <dbReference type="Rhea" id="RHEA-COMP:9565"/>
        <dbReference type="Rhea" id="RHEA-COMP:9566"/>
        <dbReference type="ChEBI" id="CHEBI:15378"/>
        <dbReference type="ChEBI" id="CHEBI:16389"/>
        <dbReference type="ChEBI" id="CHEBI:17976"/>
        <dbReference type="ChEBI" id="CHEBI:57540"/>
        <dbReference type="ChEBI" id="CHEBI:57945"/>
        <dbReference type="EC" id="7.1.1.2"/>
    </reaction>
</comment>
<evidence type="ECO:0000256" key="2">
    <source>
        <dbReference type="ARBA" id="ARBA00008472"/>
    </source>
</evidence>
<dbReference type="InterPro" id="IPR038430">
    <property type="entry name" value="NDAH_ubi_oxred_su3_sf"/>
</dbReference>
<keyword evidence="5 9" id="KW-0812">Transmembrane</keyword>
<dbReference type="GO" id="GO:0008137">
    <property type="term" value="F:NADH dehydrogenase (ubiquinone) activity"/>
    <property type="evidence" value="ECO:0007669"/>
    <property type="project" value="UniProtKB-UniRule"/>
</dbReference>
<proteinExistence type="inferred from homology"/>
<feature type="transmembrane region" description="Helical" evidence="9">
    <location>
        <begin position="88"/>
        <end position="111"/>
    </location>
</feature>
<evidence type="ECO:0000256" key="9">
    <source>
        <dbReference type="RuleBase" id="RU003640"/>
    </source>
</evidence>
<keyword evidence="9" id="KW-0830">Ubiquinone</keyword>
<keyword evidence="4 9" id="KW-0813">Transport</keyword>
<comment type="function">
    <text evidence="9">Core subunit of the mitochondrial membrane respiratory chain NADH dehydrogenase (Complex I) which catalyzes electron transfer from NADH through the respiratory chain, using ubiquinone as an electron acceptor. Essential for the catalytic activity of complex I.</text>
</comment>
<evidence type="ECO:0000256" key="8">
    <source>
        <dbReference type="ARBA" id="ARBA00049551"/>
    </source>
</evidence>
<gene>
    <name evidence="10" type="primary">nad3</name>
</gene>
<sequence>MLALFFGGSIFFLLLVVIVFFTSGLFNKISINSVSWVSPYECGFSSSSLSFNCFGFTYFSLLVFFVVFDLEISLLLNMPENGLLFGNFIYYFLFLVILGLGFVSEVLWGYVRWGYWKNWLSYC</sequence>
<keyword evidence="7 9" id="KW-0472">Membrane</keyword>
<organism evidence="10">
    <name type="scientific">Diphyllobothrium stemmacephalum</name>
    <dbReference type="NCBI Taxonomy" id="108521"/>
    <lineage>
        <taxon>Eukaryota</taxon>
        <taxon>Metazoa</taxon>
        <taxon>Spiralia</taxon>
        <taxon>Lophotrochozoa</taxon>
        <taxon>Platyhelminthes</taxon>
        <taxon>Cestoda</taxon>
        <taxon>Eucestoda</taxon>
        <taxon>Diphyllobothriidea</taxon>
        <taxon>Diphyllobothriidae</taxon>
        <taxon>Diphyllobothrium</taxon>
    </lineage>
</organism>
<dbReference type="AlphaFoldDB" id="A0A347Z8N4"/>
<reference evidence="10" key="1">
    <citation type="journal article" date="2016" name="Parasitol. Int.">
        <title>First confirmed human case of Diphyllobothrium stemmacephalum infection and molecular verification of the synonymy of Diphyllobothrium yonagoense with D. stemmacephalum (Cestoda: Diphyllobothriidea).</title>
        <authorList>
            <person name="Yamasaki H."/>
            <person name="Kumazawa H."/>
            <person name="Sekikawa Y."/>
            <person name="Oda R."/>
            <person name="Hongo I."/>
            <person name="Tsuchida T."/>
            <person name="Saito N."/>
            <person name="Morishima Y."/>
            <person name="Sugiyama H."/>
        </authorList>
    </citation>
    <scope>NUCLEOTIDE SEQUENCE</scope>
    <source>
        <strain evidence="10">Case 24</strain>
    </source>
</reference>
<comment type="similarity">
    <text evidence="2 9">Belongs to the complex I subunit 3 family.</text>
</comment>
<dbReference type="EMBL" id="AP017648">
    <property type="protein sequence ID" value="BBA26481.1"/>
    <property type="molecule type" value="Genomic_DNA"/>
</dbReference>
<keyword evidence="9" id="KW-0520">NAD</keyword>
<dbReference type="Pfam" id="PF00507">
    <property type="entry name" value="Oxidored_q4"/>
    <property type="match status" value="1"/>
</dbReference>
<comment type="subcellular location">
    <subcellularLocation>
        <location evidence="1">Membrane</location>
    </subcellularLocation>
    <subcellularLocation>
        <location evidence="9">Mitochondrion membrane</location>
        <topology evidence="9">Multi-pass membrane protein</topology>
    </subcellularLocation>
</comment>
<evidence type="ECO:0000256" key="4">
    <source>
        <dbReference type="ARBA" id="ARBA00022448"/>
    </source>
</evidence>
<evidence type="ECO:0000256" key="1">
    <source>
        <dbReference type="ARBA" id="ARBA00004370"/>
    </source>
</evidence>
<geneLocation type="mitochondrion" evidence="10"/>
<dbReference type="InterPro" id="IPR000440">
    <property type="entry name" value="NADH_UbQ/plastoQ_OxRdtase_su3"/>
</dbReference>
<dbReference type="EC" id="7.1.1.2" evidence="9"/>
<evidence type="ECO:0000256" key="7">
    <source>
        <dbReference type="ARBA" id="ARBA00023136"/>
    </source>
</evidence>
<evidence type="ECO:0000313" key="10">
    <source>
        <dbReference type="EMBL" id="BBA26481.1"/>
    </source>
</evidence>
<keyword evidence="9" id="KW-0249">Electron transport</keyword>
<feature type="transmembrane region" description="Helical" evidence="9">
    <location>
        <begin position="6"/>
        <end position="27"/>
    </location>
</feature>
<evidence type="ECO:0000256" key="3">
    <source>
        <dbReference type="ARBA" id="ARBA00021007"/>
    </source>
</evidence>